<dbReference type="Gene3D" id="2.30.42.10">
    <property type="match status" value="1"/>
</dbReference>
<dbReference type="Proteomes" id="UP001597120">
    <property type="component" value="Unassembled WGS sequence"/>
</dbReference>
<dbReference type="Pfam" id="PF05362">
    <property type="entry name" value="Lon_C"/>
    <property type="match status" value="1"/>
</dbReference>
<dbReference type="SUPFAM" id="SSF50156">
    <property type="entry name" value="PDZ domain-like"/>
    <property type="match status" value="1"/>
</dbReference>
<dbReference type="SMART" id="SM00228">
    <property type="entry name" value="PDZ"/>
    <property type="match status" value="1"/>
</dbReference>
<dbReference type="InterPro" id="IPR020568">
    <property type="entry name" value="Ribosomal_Su5_D2-typ_SF"/>
</dbReference>
<dbReference type="InterPro" id="IPR001478">
    <property type="entry name" value="PDZ"/>
</dbReference>
<evidence type="ECO:0000256" key="1">
    <source>
        <dbReference type="PROSITE-ProRule" id="PRU01122"/>
    </source>
</evidence>
<feature type="transmembrane region" description="Helical" evidence="2">
    <location>
        <begin position="28"/>
        <end position="53"/>
    </location>
</feature>
<dbReference type="InterPro" id="IPR027065">
    <property type="entry name" value="Lon_Prtase"/>
</dbReference>
<dbReference type="GO" id="GO:0006508">
    <property type="term" value="P:proteolysis"/>
    <property type="evidence" value="ECO:0007669"/>
    <property type="project" value="UniProtKB-KW"/>
</dbReference>
<dbReference type="Gene3D" id="3.30.230.10">
    <property type="match status" value="1"/>
</dbReference>
<dbReference type="PANTHER" id="PTHR10046">
    <property type="entry name" value="ATP DEPENDENT LON PROTEASE FAMILY MEMBER"/>
    <property type="match status" value="1"/>
</dbReference>
<comment type="caution">
    <text evidence="4">The sequence shown here is derived from an EMBL/GenBank/DDBJ whole genome shotgun (WGS) entry which is preliminary data.</text>
</comment>
<dbReference type="GO" id="GO:0008233">
    <property type="term" value="F:peptidase activity"/>
    <property type="evidence" value="ECO:0007669"/>
    <property type="project" value="UniProtKB-KW"/>
</dbReference>
<reference evidence="5" key="1">
    <citation type="journal article" date="2019" name="Int. J. Syst. Evol. Microbiol.">
        <title>The Global Catalogue of Microorganisms (GCM) 10K type strain sequencing project: providing services to taxonomists for standard genome sequencing and annotation.</title>
        <authorList>
            <consortium name="The Broad Institute Genomics Platform"/>
            <consortium name="The Broad Institute Genome Sequencing Center for Infectious Disease"/>
            <person name="Wu L."/>
            <person name="Ma J."/>
        </authorList>
    </citation>
    <scope>NUCLEOTIDE SEQUENCE [LARGE SCALE GENOMIC DNA]</scope>
    <source>
        <strain evidence="5">CCUG 57263</strain>
    </source>
</reference>
<keyword evidence="2" id="KW-0472">Membrane</keyword>
<evidence type="ECO:0000313" key="5">
    <source>
        <dbReference type="Proteomes" id="UP001597120"/>
    </source>
</evidence>
<evidence type="ECO:0000259" key="3">
    <source>
        <dbReference type="PROSITE" id="PS51786"/>
    </source>
</evidence>
<dbReference type="InterPro" id="IPR008269">
    <property type="entry name" value="Lon_proteolytic"/>
</dbReference>
<dbReference type="Pfam" id="PF13180">
    <property type="entry name" value="PDZ_2"/>
    <property type="match status" value="1"/>
</dbReference>
<keyword evidence="2" id="KW-0812">Transmembrane</keyword>
<feature type="domain" description="Lon proteolytic" evidence="3">
    <location>
        <begin position="260"/>
        <end position="376"/>
    </location>
</feature>
<dbReference type="EC" id="3.4.21.53" evidence="1"/>
<protein>
    <recommendedName>
        <fullName evidence="1">endopeptidase La</fullName>
        <ecNumber evidence="1">3.4.21.53</ecNumber>
    </recommendedName>
</protein>
<accession>A0ABW3D4X9</accession>
<gene>
    <name evidence="4" type="ORF">ACFQ03_00185</name>
</gene>
<evidence type="ECO:0000313" key="4">
    <source>
        <dbReference type="EMBL" id="MFD0867561.1"/>
    </source>
</evidence>
<feature type="active site" evidence="1">
    <location>
        <position position="312"/>
    </location>
</feature>
<keyword evidence="1" id="KW-0720">Serine protease</keyword>
<keyword evidence="1 4" id="KW-0645">Protease</keyword>
<evidence type="ECO:0000256" key="2">
    <source>
        <dbReference type="SAM" id="Phobius"/>
    </source>
</evidence>
<proteinExistence type="inferred from homology"/>
<dbReference type="EMBL" id="JBHTIU010000001">
    <property type="protein sequence ID" value="MFD0867561.1"/>
    <property type="molecule type" value="Genomic_DNA"/>
</dbReference>
<dbReference type="InterPro" id="IPR014721">
    <property type="entry name" value="Ribsml_uS5_D2-typ_fold_subgr"/>
</dbReference>
<sequence>MADHTQGGASGWNRNDKLRRRGNSAVRWYLAPVLVGVIVFCLLYFIPLPYYIYKPGSAENVRPMIEIKQGGQPESGSFMLTTVGVSDSNLIGYLYAKWSDIHELRPKEEVHRKGETDREYNKRQEYNMTTSQSNAIQAAYKKAGVPYRIENTGVIVLQVLQNMPAYKILQAGDLIEDVDGHKAAAASELTAYLQSKAPGEEVRITFRRGTETRTETLKLAELPADEGTQDGKPRSGLGVTIGTQQEVKPEDEAKQVTVKAGNIGGPSAGLMFSLEIYNQLVEEDITKGYQIAGTGEIDSDGNVGVIGGIQFKVVAAHRQGADIFFAPEDLLPGPGEAFKPILNATIAQEQAEKLKTGMKIVPVKTMDDALEYLKSLPPKAEASGKTAYSEPMRKGA</sequence>
<keyword evidence="2" id="KW-1133">Transmembrane helix</keyword>
<organism evidence="4 5">
    <name type="scientific">Paenibacillus residui</name>
    <dbReference type="NCBI Taxonomy" id="629724"/>
    <lineage>
        <taxon>Bacteria</taxon>
        <taxon>Bacillati</taxon>
        <taxon>Bacillota</taxon>
        <taxon>Bacilli</taxon>
        <taxon>Bacillales</taxon>
        <taxon>Paenibacillaceae</taxon>
        <taxon>Paenibacillus</taxon>
    </lineage>
</organism>
<name>A0ABW3D4X9_9BACL</name>
<comment type="similarity">
    <text evidence="1">Belongs to the peptidase S16 family.</text>
</comment>
<dbReference type="SUPFAM" id="SSF54211">
    <property type="entry name" value="Ribosomal protein S5 domain 2-like"/>
    <property type="match status" value="1"/>
</dbReference>
<keyword evidence="1 4" id="KW-0378">Hydrolase</keyword>
<dbReference type="RefSeq" id="WP_379285327.1">
    <property type="nucleotide sequence ID" value="NZ_JBHTIU010000001.1"/>
</dbReference>
<comment type="catalytic activity">
    <reaction evidence="1">
        <text>Hydrolysis of proteins in presence of ATP.</text>
        <dbReference type="EC" id="3.4.21.53"/>
    </reaction>
</comment>
<dbReference type="PROSITE" id="PS51786">
    <property type="entry name" value="LON_PROTEOLYTIC"/>
    <property type="match status" value="1"/>
</dbReference>
<dbReference type="NCBIfam" id="NF041438">
    <property type="entry name" value="SepM_fam_S16"/>
    <property type="match status" value="1"/>
</dbReference>
<keyword evidence="5" id="KW-1185">Reference proteome</keyword>
<dbReference type="InterPro" id="IPR036034">
    <property type="entry name" value="PDZ_sf"/>
</dbReference>
<feature type="active site" evidence="1">
    <location>
        <position position="267"/>
    </location>
</feature>